<sequence length="125" mass="14236">MIKDSQVNAESLSDTTHNANITSHGKTVESLPKIQDLLVDPPIVKRKGKNGAMKSWIDKLNNKRKSTEMKARKKSKESTRLDAPVVLDDDHTQEQLPKKKFRKQGKNKVAFREITNQPESFLVQQ</sequence>
<organism evidence="2 3">
    <name type="scientific">Papaver somniferum</name>
    <name type="common">Opium poppy</name>
    <dbReference type="NCBI Taxonomy" id="3469"/>
    <lineage>
        <taxon>Eukaryota</taxon>
        <taxon>Viridiplantae</taxon>
        <taxon>Streptophyta</taxon>
        <taxon>Embryophyta</taxon>
        <taxon>Tracheophyta</taxon>
        <taxon>Spermatophyta</taxon>
        <taxon>Magnoliopsida</taxon>
        <taxon>Ranunculales</taxon>
        <taxon>Papaveraceae</taxon>
        <taxon>Papaveroideae</taxon>
        <taxon>Papaver</taxon>
    </lineage>
</organism>
<evidence type="ECO:0000313" key="2">
    <source>
        <dbReference type="EMBL" id="RZC58840.1"/>
    </source>
</evidence>
<proteinExistence type="predicted"/>
<dbReference type="Proteomes" id="UP000316621">
    <property type="component" value="Chromosome 4"/>
</dbReference>
<dbReference type="Gramene" id="RZC58840">
    <property type="protein sequence ID" value="RZC58840"/>
    <property type="gene ID" value="C5167_006143"/>
</dbReference>
<dbReference type="AlphaFoldDB" id="A0A4Y7JFP6"/>
<protein>
    <submittedName>
        <fullName evidence="2">Uncharacterized protein</fullName>
    </submittedName>
</protein>
<reference evidence="2 3" key="1">
    <citation type="journal article" date="2018" name="Science">
        <title>The opium poppy genome and morphinan production.</title>
        <authorList>
            <person name="Guo L."/>
            <person name="Winzer T."/>
            <person name="Yang X."/>
            <person name="Li Y."/>
            <person name="Ning Z."/>
            <person name="He Z."/>
            <person name="Teodor R."/>
            <person name="Lu Y."/>
            <person name="Bowser T.A."/>
            <person name="Graham I.A."/>
            <person name="Ye K."/>
        </authorList>
    </citation>
    <scope>NUCLEOTIDE SEQUENCE [LARGE SCALE GENOMIC DNA]</scope>
    <source>
        <strain evidence="3">cv. HN1</strain>
        <tissue evidence="2">Leaves</tissue>
    </source>
</reference>
<keyword evidence="3" id="KW-1185">Reference proteome</keyword>
<accession>A0A4Y7JFP6</accession>
<dbReference type="EMBL" id="CM010718">
    <property type="protein sequence ID" value="RZC58840.1"/>
    <property type="molecule type" value="Genomic_DNA"/>
</dbReference>
<gene>
    <name evidence="2" type="ORF">C5167_006143</name>
</gene>
<name>A0A4Y7JFP6_PAPSO</name>
<evidence type="ECO:0000313" key="3">
    <source>
        <dbReference type="Proteomes" id="UP000316621"/>
    </source>
</evidence>
<feature type="compositionally biased region" description="Polar residues" evidence="1">
    <location>
        <begin position="1"/>
        <end position="25"/>
    </location>
</feature>
<evidence type="ECO:0000256" key="1">
    <source>
        <dbReference type="SAM" id="MobiDB-lite"/>
    </source>
</evidence>
<feature type="region of interest" description="Disordered" evidence="1">
    <location>
        <begin position="1"/>
        <end position="27"/>
    </location>
</feature>